<evidence type="ECO:0000256" key="5">
    <source>
        <dbReference type="ARBA" id="ARBA00022840"/>
    </source>
</evidence>
<dbReference type="InterPro" id="IPR017871">
    <property type="entry name" value="ABC_transporter-like_CS"/>
</dbReference>
<dbReference type="Pfam" id="PF00005">
    <property type="entry name" value="ABC_tran"/>
    <property type="match status" value="1"/>
</dbReference>
<dbReference type="FunFam" id="3.40.50.300:FF:000042">
    <property type="entry name" value="Maltose/maltodextrin ABC transporter, ATP-binding protein"/>
    <property type="match status" value="1"/>
</dbReference>
<dbReference type="GO" id="GO:0005524">
    <property type="term" value="F:ATP binding"/>
    <property type="evidence" value="ECO:0007669"/>
    <property type="project" value="UniProtKB-KW"/>
</dbReference>
<organism evidence="7 8">
    <name type="scientific">Martelella radicis</name>
    <dbReference type="NCBI Taxonomy" id="1397476"/>
    <lineage>
        <taxon>Bacteria</taxon>
        <taxon>Pseudomonadati</taxon>
        <taxon>Pseudomonadota</taxon>
        <taxon>Alphaproteobacteria</taxon>
        <taxon>Hyphomicrobiales</taxon>
        <taxon>Aurantimonadaceae</taxon>
        <taxon>Martelella</taxon>
    </lineage>
</organism>
<evidence type="ECO:0000256" key="3">
    <source>
        <dbReference type="ARBA" id="ARBA00022448"/>
    </source>
</evidence>
<gene>
    <name evidence="7" type="ORF">GGR30_004494</name>
</gene>
<dbReference type="PANTHER" id="PTHR43875:SF10">
    <property type="entry name" value="BLL2173 PROTEIN"/>
    <property type="match status" value="1"/>
</dbReference>
<name>A0A7W6KR12_9HYPH</name>
<dbReference type="Proteomes" id="UP000530571">
    <property type="component" value="Unassembled WGS sequence"/>
</dbReference>
<dbReference type="InterPro" id="IPR012340">
    <property type="entry name" value="NA-bd_OB-fold"/>
</dbReference>
<evidence type="ECO:0000256" key="4">
    <source>
        <dbReference type="ARBA" id="ARBA00022741"/>
    </source>
</evidence>
<comment type="similarity">
    <text evidence="2">Belongs to the ABC transporter superfamily.</text>
</comment>
<feature type="domain" description="ABC transporter" evidence="6">
    <location>
        <begin position="4"/>
        <end position="234"/>
    </location>
</feature>
<dbReference type="RefSeq" id="WP_183491302.1">
    <property type="nucleotide sequence ID" value="NZ_JACIDZ010000025.1"/>
</dbReference>
<dbReference type="SUPFAM" id="SSF50331">
    <property type="entry name" value="MOP-like"/>
    <property type="match status" value="1"/>
</dbReference>
<dbReference type="EMBL" id="JACIDZ010000025">
    <property type="protein sequence ID" value="MBB4124534.1"/>
    <property type="molecule type" value="Genomic_DNA"/>
</dbReference>
<dbReference type="Pfam" id="PF17912">
    <property type="entry name" value="OB_MalK"/>
    <property type="match status" value="1"/>
</dbReference>
<dbReference type="InterPro" id="IPR003439">
    <property type="entry name" value="ABC_transporter-like_ATP-bd"/>
</dbReference>
<evidence type="ECO:0000313" key="8">
    <source>
        <dbReference type="Proteomes" id="UP000530571"/>
    </source>
</evidence>
<dbReference type="AlphaFoldDB" id="A0A7W6KR12"/>
<dbReference type="CDD" id="cd03301">
    <property type="entry name" value="ABC_MalK_N"/>
    <property type="match status" value="1"/>
</dbReference>
<evidence type="ECO:0000259" key="6">
    <source>
        <dbReference type="PROSITE" id="PS50893"/>
    </source>
</evidence>
<dbReference type="InterPro" id="IPR008995">
    <property type="entry name" value="Mo/tungstate-bd_C_term_dom"/>
</dbReference>
<keyword evidence="4" id="KW-0547">Nucleotide-binding</keyword>
<reference evidence="7 8" key="1">
    <citation type="submission" date="2020-08" db="EMBL/GenBank/DDBJ databases">
        <title>Genomic Encyclopedia of Type Strains, Phase IV (KMG-IV): sequencing the most valuable type-strain genomes for metagenomic binning, comparative biology and taxonomic classification.</title>
        <authorList>
            <person name="Goeker M."/>
        </authorList>
    </citation>
    <scope>NUCLEOTIDE SEQUENCE [LARGE SCALE GENOMIC DNA]</scope>
    <source>
        <strain evidence="7 8">DSM 28101</strain>
    </source>
</reference>
<dbReference type="InterPro" id="IPR015855">
    <property type="entry name" value="ABC_transpr_MalK-like"/>
</dbReference>
<keyword evidence="3" id="KW-0813">Transport</keyword>
<dbReference type="SUPFAM" id="SSF52540">
    <property type="entry name" value="P-loop containing nucleoside triphosphate hydrolases"/>
    <property type="match status" value="1"/>
</dbReference>
<dbReference type="GO" id="GO:0140359">
    <property type="term" value="F:ABC-type transporter activity"/>
    <property type="evidence" value="ECO:0007669"/>
    <property type="project" value="InterPro"/>
</dbReference>
<dbReference type="PROSITE" id="PS50893">
    <property type="entry name" value="ABC_TRANSPORTER_2"/>
    <property type="match status" value="1"/>
</dbReference>
<protein>
    <submittedName>
        <fullName evidence="7">Multiple sugar transport system ATP-binding protein</fullName>
    </submittedName>
</protein>
<dbReference type="GO" id="GO:0055052">
    <property type="term" value="C:ATP-binding cassette (ABC) transporter complex, substrate-binding subunit-containing"/>
    <property type="evidence" value="ECO:0007669"/>
    <property type="project" value="TreeGrafter"/>
</dbReference>
<dbReference type="InterPro" id="IPR047641">
    <property type="entry name" value="ABC_transpr_MalK/UgpC-like"/>
</dbReference>
<evidence type="ECO:0000256" key="1">
    <source>
        <dbReference type="ARBA" id="ARBA00004417"/>
    </source>
</evidence>
<dbReference type="InterPro" id="IPR027417">
    <property type="entry name" value="P-loop_NTPase"/>
</dbReference>
<dbReference type="InterPro" id="IPR003593">
    <property type="entry name" value="AAA+_ATPase"/>
</dbReference>
<proteinExistence type="inferred from homology"/>
<dbReference type="PANTHER" id="PTHR43875">
    <property type="entry name" value="MALTODEXTRIN IMPORT ATP-BINDING PROTEIN MSMX"/>
    <property type="match status" value="1"/>
</dbReference>
<dbReference type="SMART" id="SM00382">
    <property type="entry name" value="AAA"/>
    <property type="match status" value="1"/>
</dbReference>
<keyword evidence="7" id="KW-0762">Sugar transport</keyword>
<evidence type="ECO:0000313" key="7">
    <source>
        <dbReference type="EMBL" id="MBB4124534.1"/>
    </source>
</evidence>
<accession>A0A7W6KR12</accession>
<dbReference type="Gene3D" id="2.40.50.100">
    <property type="match status" value="1"/>
</dbReference>
<comment type="subcellular location">
    <subcellularLocation>
        <location evidence="1">Cell inner membrane</location>
        <topology evidence="1">Peripheral membrane protein</topology>
    </subcellularLocation>
</comment>
<evidence type="ECO:0000256" key="2">
    <source>
        <dbReference type="ARBA" id="ARBA00005417"/>
    </source>
</evidence>
<keyword evidence="5 7" id="KW-0067">ATP-binding</keyword>
<dbReference type="GO" id="GO:0008643">
    <property type="term" value="P:carbohydrate transport"/>
    <property type="evidence" value="ECO:0007669"/>
    <property type="project" value="InterPro"/>
</dbReference>
<dbReference type="GO" id="GO:0016887">
    <property type="term" value="F:ATP hydrolysis activity"/>
    <property type="evidence" value="ECO:0007669"/>
    <property type="project" value="InterPro"/>
</dbReference>
<dbReference type="PROSITE" id="PS00211">
    <property type="entry name" value="ABC_TRANSPORTER_1"/>
    <property type="match status" value="1"/>
</dbReference>
<dbReference type="InterPro" id="IPR040582">
    <property type="entry name" value="OB_MalK-like"/>
</dbReference>
<sequence>MASVEIRDVRKSYGAVDVIHGVSVDIAHGEFVILVGPSGCGKSTLLRMIAGLETITGGEIAIEGRVVNNLQPKARDIAMVFQNYALYPQMTVAQNMGFSLELQGANKDEIRTKVGEAAAILGLEPLLARKPAQLSGGQRQRVAMGRAIVRDPKVFLFDEPLSNLDAKLRVQMRSEIKALHQRLGSTIVYVTHDQIEAMTMADKIVVLQGGYIEQVGAPLELYDNPRNMFVAGFLGSPAMNFIEGTIATEGGPALRLPSGLQIPLSRAPAGWNGRKVVLGIRPEDIAIGGADDVSAEVELIEPTGSETHLNAGLDGKELVCVFRERVDHNPGDTIKLSFATDAVHFFDPETELRLTEELPREAAVSIMS</sequence>
<comment type="caution">
    <text evidence="7">The sequence shown here is derived from an EMBL/GenBank/DDBJ whole genome shotgun (WGS) entry which is preliminary data.</text>
</comment>
<keyword evidence="8" id="KW-1185">Reference proteome</keyword>
<dbReference type="NCBIfam" id="NF008653">
    <property type="entry name" value="PRK11650.1"/>
    <property type="match status" value="1"/>
</dbReference>
<dbReference type="Gene3D" id="3.40.50.300">
    <property type="entry name" value="P-loop containing nucleotide triphosphate hydrolases"/>
    <property type="match status" value="1"/>
</dbReference>
<dbReference type="Gene3D" id="2.40.50.140">
    <property type="entry name" value="Nucleic acid-binding proteins"/>
    <property type="match status" value="1"/>
</dbReference>